<dbReference type="Proteomes" id="UP001152607">
    <property type="component" value="Unassembled WGS sequence"/>
</dbReference>
<accession>A0A9W4XVV2</accession>
<comment type="caution">
    <text evidence="2">The sequence shown here is derived from an EMBL/GenBank/DDBJ whole genome shotgun (WGS) entry which is preliminary data.</text>
</comment>
<feature type="signal peptide" evidence="1">
    <location>
        <begin position="1"/>
        <end position="18"/>
    </location>
</feature>
<feature type="chain" id="PRO_5040958973" evidence="1">
    <location>
        <begin position="19"/>
        <end position="69"/>
    </location>
</feature>
<name>A0A9W4XVV2_9PLEO</name>
<sequence>MAPLSLLAGLHMWWLTESGELVAFNCLSCSFFYRLGSIFYCDFFRSEDLFHFFIWLSTYINMSFHPYNK</sequence>
<proteinExistence type="predicted"/>
<dbReference type="EMBL" id="CAOQHR010000009">
    <property type="protein sequence ID" value="CAI6339891.1"/>
    <property type="molecule type" value="Genomic_DNA"/>
</dbReference>
<keyword evidence="1" id="KW-0732">Signal</keyword>
<keyword evidence="3" id="KW-1185">Reference proteome</keyword>
<evidence type="ECO:0000256" key="1">
    <source>
        <dbReference type="SAM" id="SignalP"/>
    </source>
</evidence>
<organism evidence="2 3">
    <name type="scientific">Periconia digitata</name>
    <dbReference type="NCBI Taxonomy" id="1303443"/>
    <lineage>
        <taxon>Eukaryota</taxon>
        <taxon>Fungi</taxon>
        <taxon>Dikarya</taxon>
        <taxon>Ascomycota</taxon>
        <taxon>Pezizomycotina</taxon>
        <taxon>Dothideomycetes</taxon>
        <taxon>Pleosporomycetidae</taxon>
        <taxon>Pleosporales</taxon>
        <taxon>Massarineae</taxon>
        <taxon>Periconiaceae</taxon>
        <taxon>Periconia</taxon>
    </lineage>
</organism>
<evidence type="ECO:0000313" key="2">
    <source>
        <dbReference type="EMBL" id="CAI6339891.1"/>
    </source>
</evidence>
<dbReference type="AlphaFoldDB" id="A0A9W4XVV2"/>
<protein>
    <submittedName>
        <fullName evidence="2">Uncharacterized protein</fullName>
    </submittedName>
</protein>
<evidence type="ECO:0000313" key="3">
    <source>
        <dbReference type="Proteomes" id="UP001152607"/>
    </source>
</evidence>
<gene>
    <name evidence="2" type="ORF">PDIGIT_LOCUS13055</name>
</gene>
<reference evidence="2" key="1">
    <citation type="submission" date="2023-01" db="EMBL/GenBank/DDBJ databases">
        <authorList>
            <person name="Van Ghelder C."/>
            <person name="Rancurel C."/>
        </authorList>
    </citation>
    <scope>NUCLEOTIDE SEQUENCE</scope>
    <source>
        <strain evidence="2">CNCM I-4278</strain>
    </source>
</reference>